<sequence>MDNNDGKNNNNSISTEAIIKPNLTKKLFLNYGLIFVMIILFFGFSAMSPRFASWRNIFNLLGQGSIIGLLALGLTNIVICGEFDISFAAIATMVSIFTVMFVGVYHIPLLIAYLLAFIIGTGLSVINGINVVFIGMPSFVATLGMMSILTGVGKWITKGSVLYVQLPESFKVIGRIKIFDLVPSSLISFLIIAFFVA</sequence>
<feature type="transmembrane region" description="Helical" evidence="8">
    <location>
        <begin position="58"/>
        <end position="79"/>
    </location>
</feature>
<dbReference type="PANTHER" id="PTHR32196:SF21">
    <property type="entry name" value="ABC TRANSPORTER PERMEASE PROTEIN YPHD-RELATED"/>
    <property type="match status" value="1"/>
</dbReference>
<keyword evidence="5 8" id="KW-0812">Transmembrane</keyword>
<dbReference type="GO" id="GO:0022857">
    <property type="term" value="F:transmembrane transporter activity"/>
    <property type="evidence" value="ECO:0007669"/>
    <property type="project" value="InterPro"/>
</dbReference>
<accession>X0ZND4</accession>
<dbReference type="AlphaFoldDB" id="X0ZND4"/>
<evidence type="ECO:0000256" key="3">
    <source>
        <dbReference type="ARBA" id="ARBA00022475"/>
    </source>
</evidence>
<evidence type="ECO:0000256" key="5">
    <source>
        <dbReference type="ARBA" id="ARBA00022692"/>
    </source>
</evidence>
<keyword evidence="2" id="KW-0813">Transport</keyword>
<feature type="transmembrane region" description="Helical" evidence="8">
    <location>
        <begin position="178"/>
        <end position="196"/>
    </location>
</feature>
<feature type="transmembrane region" description="Helical" evidence="8">
    <location>
        <begin position="112"/>
        <end position="133"/>
    </location>
</feature>
<feature type="transmembrane region" description="Helical" evidence="8">
    <location>
        <begin position="139"/>
        <end position="157"/>
    </location>
</feature>
<evidence type="ECO:0000256" key="1">
    <source>
        <dbReference type="ARBA" id="ARBA00004651"/>
    </source>
</evidence>
<keyword evidence="6 8" id="KW-1133">Transmembrane helix</keyword>
<keyword evidence="7 8" id="KW-0472">Membrane</keyword>
<comment type="subcellular location">
    <subcellularLocation>
        <location evidence="1">Cell membrane</location>
        <topology evidence="1">Multi-pass membrane protein</topology>
    </subcellularLocation>
</comment>
<dbReference type="Pfam" id="PF02653">
    <property type="entry name" value="BPD_transp_2"/>
    <property type="match status" value="1"/>
</dbReference>
<dbReference type="InterPro" id="IPR001851">
    <property type="entry name" value="ABC_transp_permease"/>
</dbReference>
<feature type="transmembrane region" description="Helical" evidence="8">
    <location>
        <begin position="28"/>
        <end position="46"/>
    </location>
</feature>
<protein>
    <recommendedName>
        <fullName evidence="10">ABC transporter permease</fullName>
    </recommendedName>
</protein>
<name>X0ZND4_9ZZZZ</name>
<evidence type="ECO:0000313" key="9">
    <source>
        <dbReference type="EMBL" id="GAG61888.1"/>
    </source>
</evidence>
<feature type="non-terminal residue" evidence="9">
    <location>
        <position position="197"/>
    </location>
</feature>
<gene>
    <name evidence="9" type="ORF">S01H4_10131</name>
</gene>
<keyword evidence="4" id="KW-0997">Cell inner membrane</keyword>
<feature type="transmembrane region" description="Helical" evidence="8">
    <location>
        <begin position="85"/>
        <end position="105"/>
    </location>
</feature>
<evidence type="ECO:0000256" key="4">
    <source>
        <dbReference type="ARBA" id="ARBA00022519"/>
    </source>
</evidence>
<proteinExistence type="predicted"/>
<dbReference type="EMBL" id="BART01003812">
    <property type="protein sequence ID" value="GAG61888.1"/>
    <property type="molecule type" value="Genomic_DNA"/>
</dbReference>
<evidence type="ECO:0000256" key="2">
    <source>
        <dbReference type="ARBA" id="ARBA00022448"/>
    </source>
</evidence>
<reference evidence="9" key="1">
    <citation type="journal article" date="2014" name="Front. Microbiol.">
        <title>High frequency of phylogenetically diverse reductive dehalogenase-homologous genes in deep subseafloor sedimentary metagenomes.</title>
        <authorList>
            <person name="Kawai M."/>
            <person name="Futagami T."/>
            <person name="Toyoda A."/>
            <person name="Takaki Y."/>
            <person name="Nishi S."/>
            <person name="Hori S."/>
            <person name="Arai W."/>
            <person name="Tsubouchi T."/>
            <person name="Morono Y."/>
            <person name="Uchiyama I."/>
            <person name="Ito T."/>
            <person name="Fujiyama A."/>
            <person name="Inagaki F."/>
            <person name="Takami H."/>
        </authorList>
    </citation>
    <scope>NUCLEOTIDE SEQUENCE</scope>
    <source>
        <strain evidence="9">Expedition CK06-06</strain>
    </source>
</reference>
<evidence type="ECO:0000256" key="8">
    <source>
        <dbReference type="SAM" id="Phobius"/>
    </source>
</evidence>
<evidence type="ECO:0000256" key="7">
    <source>
        <dbReference type="ARBA" id="ARBA00023136"/>
    </source>
</evidence>
<evidence type="ECO:0000256" key="6">
    <source>
        <dbReference type="ARBA" id="ARBA00022989"/>
    </source>
</evidence>
<comment type="caution">
    <text evidence="9">The sequence shown here is derived from an EMBL/GenBank/DDBJ whole genome shotgun (WGS) entry which is preliminary data.</text>
</comment>
<organism evidence="9">
    <name type="scientific">marine sediment metagenome</name>
    <dbReference type="NCBI Taxonomy" id="412755"/>
    <lineage>
        <taxon>unclassified sequences</taxon>
        <taxon>metagenomes</taxon>
        <taxon>ecological metagenomes</taxon>
    </lineage>
</organism>
<dbReference type="GO" id="GO:0005886">
    <property type="term" value="C:plasma membrane"/>
    <property type="evidence" value="ECO:0007669"/>
    <property type="project" value="UniProtKB-SubCell"/>
</dbReference>
<dbReference type="PANTHER" id="PTHR32196">
    <property type="entry name" value="ABC TRANSPORTER PERMEASE PROTEIN YPHD-RELATED-RELATED"/>
    <property type="match status" value="1"/>
</dbReference>
<evidence type="ECO:0008006" key="10">
    <source>
        <dbReference type="Google" id="ProtNLM"/>
    </source>
</evidence>
<keyword evidence="3" id="KW-1003">Cell membrane</keyword>